<dbReference type="InterPro" id="IPR041657">
    <property type="entry name" value="HTH_17"/>
</dbReference>
<dbReference type="InterPro" id="IPR010093">
    <property type="entry name" value="SinI_DNA-bd"/>
</dbReference>
<evidence type="ECO:0000313" key="2">
    <source>
        <dbReference type="EMBL" id="GAI71547.1"/>
    </source>
</evidence>
<gene>
    <name evidence="2" type="ORF">S12H4_06872</name>
</gene>
<proteinExistence type="predicted"/>
<protein>
    <recommendedName>
        <fullName evidence="1">Helix-turn-helix domain-containing protein</fullName>
    </recommendedName>
</protein>
<dbReference type="SUPFAM" id="SSF46955">
    <property type="entry name" value="Putative DNA-binding domain"/>
    <property type="match status" value="1"/>
</dbReference>
<sequence>MWQKGLDKPPEAVVILSYMEIKVATSDLISVAQAARELERPRSTIYRWADAGKIIGIKLGGIIFIPKSEIERLKKEKATGSSPVA</sequence>
<dbReference type="EMBL" id="BARW01002474">
    <property type="protein sequence ID" value="GAI71547.1"/>
    <property type="molecule type" value="Genomic_DNA"/>
</dbReference>
<comment type="caution">
    <text evidence="2">The sequence shown here is derived from an EMBL/GenBank/DDBJ whole genome shotgun (WGS) entry which is preliminary data.</text>
</comment>
<name>X1QSM6_9ZZZZ</name>
<dbReference type="Pfam" id="PF12728">
    <property type="entry name" value="HTH_17"/>
    <property type="match status" value="1"/>
</dbReference>
<dbReference type="AlphaFoldDB" id="X1QSM6"/>
<reference evidence="2" key="1">
    <citation type="journal article" date="2014" name="Front. Microbiol.">
        <title>High frequency of phylogenetically diverse reductive dehalogenase-homologous genes in deep subseafloor sedimentary metagenomes.</title>
        <authorList>
            <person name="Kawai M."/>
            <person name="Futagami T."/>
            <person name="Toyoda A."/>
            <person name="Takaki Y."/>
            <person name="Nishi S."/>
            <person name="Hori S."/>
            <person name="Arai W."/>
            <person name="Tsubouchi T."/>
            <person name="Morono Y."/>
            <person name="Uchiyama I."/>
            <person name="Ito T."/>
            <person name="Fujiyama A."/>
            <person name="Inagaki F."/>
            <person name="Takami H."/>
        </authorList>
    </citation>
    <scope>NUCLEOTIDE SEQUENCE</scope>
    <source>
        <strain evidence="2">Expedition CK06-06</strain>
    </source>
</reference>
<dbReference type="InterPro" id="IPR009061">
    <property type="entry name" value="DNA-bd_dom_put_sf"/>
</dbReference>
<feature type="domain" description="Helix-turn-helix" evidence="1">
    <location>
        <begin position="29"/>
        <end position="76"/>
    </location>
</feature>
<evidence type="ECO:0000259" key="1">
    <source>
        <dbReference type="Pfam" id="PF12728"/>
    </source>
</evidence>
<dbReference type="GO" id="GO:0003677">
    <property type="term" value="F:DNA binding"/>
    <property type="evidence" value="ECO:0007669"/>
    <property type="project" value="InterPro"/>
</dbReference>
<organism evidence="2">
    <name type="scientific">marine sediment metagenome</name>
    <dbReference type="NCBI Taxonomy" id="412755"/>
    <lineage>
        <taxon>unclassified sequences</taxon>
        <taxon>metagenomes</taxon>
        <taxon>ecological metagenomes</taxon>
    </lineage>
</organism>
<accession>X1QSM6</accession>
<dbReference type="NCBIfam" id="TIGR01764">
    <property type="entry name" value="excise"/>
    <property type="match status" value="1"/>
</dbReference>